<feature type="transmembrane region" description="Helical" evidence="7">
    <location>
        <begin position="407"/>
        <end position="434"/>
    </location>
</feature>
<keyword evidence="2" id="KW-0813">Transport</keyword>
<dbReference type="GO" id="GO:0016020">
    <property type="term" value="C:membrane"/>
    <property type="evidence" value="ECO:0007669"/>
    <property type="project" value="UniProtKB-SubCell"/>
</dbReference>
<gene>
    <name evidence="9" type="ORF">TWF718_000469</name>
</gene>
<feature type="transmembrane region" description="Helical" evidence="7">
    <location>
        <begin position="483"/>
        <end position="502"/>
    </location>
</feature>
<dbReference type="InterPro" id="IPR020846">
    <property type="entry name" value="MFS_dom"/>
</dbReference>
<sequence>MADNQTNRTSSIPRDISLSAEIAIDEDTPLLTTSRDASGATTAYESGTSADISSDETQDGDAGEDDKPLPMAQILFLCLARLIEPVAFFSIFPYINKMCQENGSLKETDAGFYSGLIESLFSLTQMLVMVFWGKAADRLGRKPVLVFSMAGVTVATSMFGMATTIWEMILFRCLGGVFAGTIVTIRTMISEHSTVKTQARAFSLFAFTGNLGILFGPLIGGMLAEPASQYPGLFRGVPFFERYPYALSSFAVGALGLVITIVCAFNVEETLPSKIAARRGGEETGTGPSAPTKPTMSTRDLIKAPGVALVLYTYQHIMLLAFAYTAVTPVFWYTRISLGGLGFSPLQISLFMSLNGLSQAVWLLLVFPPLQHRIGTNGVLRACATVYPAFLAIPPLLNLLLRGGFSGVFWIVAPILMALGCGVAMSFTAIQLALNDVAPSPEVLGMLNGLCLAMASGVRSFSPALFASLFAVNARTQWLSGHAIWILLIAIAFGLTVVSRRMPDYDELRKRRERKADAEPNR</sequence>
<keyword evidence="4 7" id="KW-1133">Transmembrane helix</keyword>
<feature type="transmembrane region" description="Helical" evidence="7">
    <location>
        <begin position="446"/>
        <end position="471"/>
    </location>
</feature>
<evidence type="ECO:0000313" key="9">
    <source>
        <dbReference type="EMBL" id="KAK6356094.1"/>
    </source>
</evidence>
<dbReference type="PANTHER" id="PTHR23504">
    <property type="entry name" value="MAJOR FACILITATOR SUPERFAMILY DOMAIN-CONTAINING PROTEIN 10"/>
    <property type="match status" value="1"/>
</dbReference>
<dbReference type="PRINTS" id="PR01035">
    <property type="entry name" value="TCRTETA"/>
</dbReference>
<feature type="compositionally biased region" description="Acidic residues" evidence="6">
    <location>
        <begin position="53"/>
        <end position="64"/>
    </location>
</feature>
<keyword evidence="10" id="KW-1185">Reference proteome</keyword>
<proteinExistence type="predicted"/>
<reference evidence="9 10" key="1">
    <citation type="submission" date="2019-10" db="EMBL/GenBank/DDBJ databases">
        <authorList>
            <person name="Palmer J.M."/>
        </authorList>
    </citation>
    <scope>NUCLEOTIDE SEQUENCE [LARGE SCALE GENOMIC DNA]</scope>
    <source>
        <strain evidence="9 10">TWF718</strain>
    </source>
</reference>
<feature type="domain" description="Major facilitator superfamily (MFS) profile" evidence="8">
    <location>
        <begin position="73"/>
        <end position="506"/>
    </location>
</feature>
<evidence type="ECO:0000256" key="7">
    <source>
        <dbReference type="SAM" id="Phobius"/>
    </source>
</evidence>
<evidence type="ECO:0000259" key="8">
    <source>
        <dbReference type="PROSITE" id="PS50850"/>
    </source>
</evidence>
<feature type="transmembrane region" description="Helical" evidence="7">
    <location>
        <begin position="243"/>
        <end position="265"/>
    </location>
</feature>
<accession>A0AAN8NCA3</accession>
<feature type="transmembrane region" description="Helical" evidence="7">
    <location>
        <begin position="346"/>
        <end position="367"/>
    </location>
</feature>
<evidence type="ECO:0000256" key="2">
    <source>
        <dbReference type="ARBA" id="ARBA00022448"/>
    </source>
</evidence>
<feature type="transmembrane region" description="Helical" evidence="7">
    <location>
        <begin position="74"/>
        <end position="95"/>
    </location>
</feature>
<dbReference type="SUPFAM" id="SSF103473">
    <property type="entry name" value="MFS general substrate transporter"/>
    <property type="match status" value="1"/>
</dbReference>
<feature type="region of interest" description="Disordered" evidence="6">
    <location>
        <begin position="1"/>
        <end position="20"/>
    </location>
</feature>
<feature type="transmembrane region" description="Helical" evidence="7">
    <location>
        <begin position="201"/>
        <end position="223"/>
    </location>
</feature>
<evidence type="ECO:0000256" key="1">
    <source>
        <dbReference type="ARBA" id="ARBA00004141"/>
    </source>
</evidence>
<feature type="region of interest" description="Disordered" evidence="6">
    <location>
        <begin position="29"/>
        <end position="65"/>
    </location>
</feature>
<dbReference type="GO" id="GO:0022857">
    <property type="term" value="F:transmembrane transporter activity"/>
    <property type="evidence" value="ECO:0007669"/>
    <property type="project" value="InterPro"/>
</dbReference>
<dbReference type="InterPro" id="IPR011701">
    <property type="entry name" value="MFS"/>
</dbReference>
<dbReference type="Proteomes" id="UP001313282">
    <property type="component" value="Unassembled WGS sequence"/>
</dbReference>
<feature type="transmembrane region" description="Helical" evidence="7">
    <location>
        <begin position="110"/>
        <end position="132"/>
    </location>
</feature>
<evidence type="ECO:0000256" key="6">
    <source>
        <dbReference type="SAM" id="MobiDB-lite"/>
    </source>
</evidence>
<dbReference type="PROSITE" id="PS50850">
    <property type="entry name" value="MFS"/>
    <property type="match status" value="1"/>
</dbReference>
<feature type="transmembrane region" description="Helical" evidence="7">
    <location>
        <begin position="169"/>
        <end position="189"/>
    </location>
</feature>
<evidence type="ECO:0000256" key="4">
    <source>
        <dbReference type="ARBA" id="ARBA00022989"/>
    </source>
</evidence>
<keyword evidence="5 7" id="KW-0472">Membrane</keyword>
<keyword evidence="3 7" id="KW-0812">Transmembrane</keyword>
<dbReference type="Pfam" id="PF07690">
    <property type="entry name" value="MFS_1"/>
    <property type="match status" value="1"/>
</dbReference>
<feature type="compositionally biased region" description="Polar residues" evidence="6">
    <location>
        <begin position="286"/>
        <end position="296"/>
    </location>
</feature>
<feature type="transmembrane region" description="Helical" evidence="7">
    <location>
        <begin position="144"/>
        <end position="163"/>
    </location>
</feature>
<organism evidence="9 10">
    <name type="scientific">Orbilia javanica</name>
    <dbReference type="NCBI Taxonomy" id="47235"/>
    <lineage>
        <taxon>Eukaryota</taxon>
        <taxon>Fungi</taxon>
        <taxon>Dikarya</taxon>
        <taxon>Ascomycota</taxon>
        <taxon>Pezizomycotina</taxon>
        <taxon>Orbiliomycetes</taxon>
        <taxon>Orbiliales</taxon>
        <taxon>Orbiliaceae</taxon>
        <taxon>Orbilia</taxon>
    </lineage>
</organism>
<dbReference type="AlphaFoldDB" id="A0AAN8NCA3"/>
<protein>
    <recommendedName>
        <fullName evidence="8">Major facilitator superfamily (MFS) profile domain-containing protein</fullName>
    </recommendedName>
</protein>
<dbReference type="InterPro" id="IPR001958">
    <property type="entry name" value="Tet-R_TetA/multi-R_MdtG-like"/>
</dbReference>
<evidence type="ECO:0000313" key="10">
    <source>
        <dbReference type="Proteomes" id="UP001313282"/>
    </source>
</evidence>
<dbReference type="PANTHER" id="PTHR23504:SF3">
    <property type="entry name" value="MAJOR FACILITATOR SUPERFAMILY (MFS) PROFILE DOMAIN-CONTAINING PROTEIN"/>
    <property type="match status" value="1"/>
</dbReference>
<comment type="caution">
    <text evidence="9">The sequence shown here is derived from an EMBL/GenBank/DDBJ whole genome shotgun (WGS) entry which is preliminary data.</text>
</comment>
<comment type="subcellular location">
    <subcellularLocation>
        <location evidence="1">Membrane</location>
        <topology evidence="1">Multi-pass membrane protein</topology>
    </subcellularLocation>
</comment>
<dbReference type="EMBL" id="JAVHNR010000001">
    <property type="protein sequence ID" value="KAK6356094.1"/>
    <property type="molecule type" value="Genomic_DNA"/>
</dbReference>
<feature type="compositionally biased region" description="Polar residues" evidence="6">
    <location>
        <begin position="30"/>
        <end position="52"/>
    </location>
</feature>
<dbReference type="Gene3D" id="1.20.1250.20">
    <property type="entry name" value="MFS general substrate transporter like domains"/>
    <property type="match status" value="1"/>
</dbReference>
<feature type="compositionally biased region" description="Polar residues" evidence="6">
    <location>
        <begin position="1"/>
        <end position="12"/>
    </location>
</feature>
<feature type="transmembrane region" description="Helical" evidence="7">
    <location>
        <begin position="306"/>
        <end position="326"/>
    </location>
</feature>
<evidence type="ECO:0000256" key="3">
    <source>
        <dbReference type="ARBA" id="ARBA00022692"/>
    </source>
</evidence>
<dbReference type="InterPro" id="IPR036259">
    <property type="entry name" value="MFS_trans_sf"/>
</dbReference>
<evidence type="ECO:0000256" key="5">
    <source>
        <dbReference type="ARBA" id="ARBA00023136"/>
    </source>
</evidence>
<feature type="transmembrane region" description="Helical" evidence="7">
    <location>
        <begin position="379"/>
        <end position="401"/>
    </location>
</feature>
<name>A0AAN8NCA3_9PEZI</name>
<feature type="region of interest" description="Disordered" evidence="6">
    <location>
        <begin position="276"/>
        <end position="296"/>
    </location>
</feature>
<dbReference type="CDD" id="cd17330">
    <property type="entry name" value="MFS_SLC46_TetA_like"/>
    <property type="match status" value="1"/>
</dbReference>